<dbReference type="InterPro" id="IPR025420">
    <property type="entry name" value="DUF4143"/>
</dbReference>
<dbReference type="InterPro" id="IPR041682">
    <property type="entry name" value="AAA_14"/>
</dbReference>
<dbReference type="PANTHER" id="PTHR43566:SF2">
    <property type="entry name" value="DUF4143 DOMAIN-CONTAINING PROTEIN"/>
    <property type="match status" value="1"/>
</dbReference>
<dbReference type="InterPro" id="IPR027417">
    <property type="entry name" value="P-loop_NTPase"/>
</dbReference>
<dbReference type="Pfam" id="PF13173">
    <property type="entry name" value="AAA_14"/>
    <property type="match status" value="1"/>
</dbReference>
<dbReference type="Pfam" id="PF13635">
    <property type="entry name" value="DUF4143"/>
    <property type="match status" value="1"/>
</dbReference>
<name>A0A3B0Y4T1_9ZZZZ</name>
<dbReference type="EMBL" id="UOFM01000146">
    <property type="protein sequence ID" value="VAW75735.1"/>
    <property type="molecule type" value="Genomic_DNA"/>
</dbReference>
<evidence type="ECO:0000259" key="1">
    <source>
        <dbReference type="Pfam" id="PF13173"/>
    </source>
</evidence>
<sequence>MKYKERLLTPRLQRLVQNFPVVVVSGARQVGKSTLLNHVFPAGTDCVVFDPVIDVENARQDPDLFLDNHPATPLLLDEIQYAPELVAAIKRRVDRDRKPGQFVLTGSQQWEVMKSLAESLAGRAVFIEMDGFSLAEMSGWAEGAGWLFSWLEDPEGFVHREHGLIELEYTLYETLWRGFLPDATTLPIEVVADFHEAYIKTYIERDVRLLADVSEWQTFSRFIRLAAALTAQEINYSQLGREIGIAPQTARRWLDMLKATFQWFDVPAFSGNNIKRVSSKPKGFVADTGFACAAQRISSPVALAGHPMLGALFETAVFAEIRKQSALLSPAPQLYHWRSAGGAEVDLLLERDGKLFPIEIKVKSQPARRDVRGIKALRNSYPAMDIQPGLVIAPTRKFMKLSDDAWAMPWNMKEQG</sequence>
<reference evidence="3" key="1">
    <citation type="submission" date="2018-06" db="EMBL/GenBank/DDBJ databases">
        <authorList>
            <person name="Zhirakovskaya E."/>
        </authorList>
    </citation>
    <scope>NUCLEOTIDE SEQUENCE</scope>
</reference>
<dbReference type="PANTHER" id="PTHR43566">
    <property type="entry name" value="CONSERVED PROTEIN"/>
    <property type="match status" value="1"/>
</dbReference>
<feature type="domain" description="AAA" evidence="1">
    <location>
        <begin position="19"/>
        <end position="137"/>
    </location>
</feature>
<dbReference type="AlphaFoldDB" id="A0A3B0Y4T1"/>
<evidence type="ECO:0000313" key="3">
    <source>
        <dbReference type="EMBL" id="VAW75735.1"/>
    </source>
</evidence>
<evidence type="ECO:0000259" key="2">
    <source>
        <dbReference type="Pfam" id="PF13635"/>
    </source>
</evidence>
<dbReference type="SUPFAM" id="SSF52540">
    <property type="entry name" value="P-loop containing nucleoside triphosphate hydrolases"/>
    <property type="match status" value="1"/>
</dbReference>
<accession>A0A3B0Y4T1</accession>
<proteinExistence type="predicted"/>
<organism evidence="3">
    <name type="scientific">hydrothermal vent metagenome</name>
    <dbReference type="NCBI Taxonomy" id="652676"/>
    <lineage>
        <taxon>unclassified sequences</taxon>
        <taxon>metagenomes</taxon>
        <taxon>ecological metagenomes</taxon>
    </lineage>
</organism>
<gene>
    <name evidence="3" type="ORF">MNBD_GAMMA14-1157</name>
</gene>
<protein>
    <submittedName>
        <fullName evidence="3">ATPase</fullName>
    </submittedName>
</protein>
<feature type="domain" description="DUF4143" evidence="2">
    <location>
        <begin position="204"/>
        <end position="362"/>
    </location>
</feature>